<comment type="similarity">
    <text evidence="1">Belongs to the ABC transporter superfamily.</text>
</comment>
<dbReference type="Pfam" id="PF00005">
    <property type="entry name" value="ABC_tran"/>
    <property type="match status" value="1"/>
</dbReference>
<dbReference type="InterPro" id="IPR017871">
    <property type="entry name" value="ABC_transporter-like_CS"/>
</dbReference>
<dbReference type="Gene3D" id="3.40.50.300">
    <property type="entry name" value="P-loop containing nucleotide triphosphate hydrolases"/>
    <property type="match status" value="1"/>
</dbReference>
<evidence type="ECO:0000259" key="5">
    <source>
        <dbReference type="PROSITE" id="PS50893"/>
    </source>
</evidence>
<reference evidence="6 7" key="1">
    <citation type="submission" date="2024-01" db="EMBL/GenBank/DDBJ databases">
        <title>Mesobacterium rodlantinim sp. nov., isolated from shallow sea hydrothermal systems off Kueishantao Island.</title>
        <authorList>
            <person name="Su Z."/>
            <person name="Tang K."/>
        </authorList>
    </citation>
    <scope>NUCLEOTIDE SEQUENCE [LARGE SCALE GENOMIC DNA]</scope>
    <source>
        <strain evidence="6 7">TK19101</strain>
    </source>
</reference>
<sequence>MIRLENLTKIFSMDGKRKVVADNVNMVFPTGRSVALMGRNGAGKSTLLQMIAGTQDPTSGRIVSTGSISWPVGFAGSFHADLSGAQNTRFIARIYGVDCDELVGFVEDFAGLGVHFHLPLRTYSSGMRSRLAFGVSMGIGFDTYLVDEITAVGDAAFRARSSEIFLDRMKRSGAVVATHSMSQVRELCDAAVVLENGNLIFYNDVEEAIAHHKRNMATDT</sequence>
<evidence type="ECO:0000313" key="7">
    <source>
        <dbReference type="Proteomes" id="UP001348149"/>
    </source>
</evidence>
<comment type="caution">
    <text evidence="6">The sequence shown here is derived from an EMBL/GenBank/DDBJ whole genome shotgun (WGS) entry which is preliminary data.</text>
</comment>
<keyword evidence="2" id="KW-0813">Transport</keyword>
<keyword evidence="4 6" id="KW-0067">ATP-binding</keyword>
<dbReference type="PANTHER" id="PTHR46743:SF2">
    <property type="entry name" value="TEICHOIC ACIDS EXPORT ATP-BINDING PROTEIN TAGH"/>
    <property type="match status" value="1"/>
</dbReference>
<evidence type="ECO:0000256" key="2">
    <source>
        <dbReference type="ARBA" id="ARBA00022448"/>
    </source>
</evidence>
<accession>A0ABU6HJP5</accession>
<dbReference type="InterPro" id="IPR050683">
    <property type="entry name" value="Bact_Polysacc_Export_ATP-bd"/>
</dbReference>
<evidence type="ECO:0000256" key="1">
    <source>
        <dbReference type="ARBA" id="ARBA00005417"/>
    </source>
</evidence>
<evidence type="ECO:0000256" key="3">
    <source>
        <dbReference type="ARBA" id="ARBA00022741"/>
    </source>
</evidence>
<dbReference type="InterPro" id="IPR015860">
    <property type="entry name" value="ABC_transpr_TagH-like"/>
</dbReference>
<dbReference type="EMBL" id="JAYLLH010000026">
    <property type="protein sequence ID" value="MEC3862684.1"/>
    <property type="molecule type" value="Genomic_DNA"/>
</dbReference>
<protein>
    <submittedName>
        <fullName evidence="6">ABC transporter ATP-binding protein</fullName>
    </submittedName>
</protein>
<dbReference type="InterPro" id="IPR027417">
    <property type="entry name" value="P-loop_NTPase"/>
</dbReference>
<organism evidence="6 7">
    <name type="scientific">Mesobacterium hydrothermale</name>
    <dbReference type="NCBI Taxonomy" id="3111907"/>
    <lineage>
        <taxon>Bacteria</taxon>
        <taxon>Pseudomonadati</taxon>
        <taxon>Pseudomonadota</taxon>
        <taxon>Alphaproteobacteria</taxon>
        <taxon>Rhodobacterales</taxon>
        <taxon>Roseobacteraceae</taxon>
        <taxon>Mesobacterium</taxon>
    </lineage>
</organism>
<dbReference type="InterPro" id="IPR003593">
    <property type="entry name" value="AAA+_ATPase"/>
</dbReference>
<dbReference type="SUPFAM" id="SSF52540">
    <property type="entry name" value="P-loop containing nucleoside triphosphate hydrolases"/>
    <property type="match status" value="1"/>
</dbReference>
<dbReference type="InterPro" id="IPR003439">
    <property type="entry name" value="ABC_transporter-like_ATP-bd"/>
</dbReference>
<keyword evidence="7" id="KW-1185">Reference proteome</keyword>
<dbReference type="SMART" id="SM00382">
    <property type="entry name" value="AAA"/>
    <property type="match status" value="1"/>
</dbReference>
<dbReference type="RefSeq" id="WP_326298641.1">
    <property type="nucleotide sequence ID" value="NZ_JAYLLH010000026.1"/>
</dbReference>
<name>A0ABU6HJP5_9RHOB</name>
<dbReference type="Proteomes" id="UP001348149">
    <property type="component" value="Unassembled WGS sequence"/>
</dbReference>
<gene>
    <name evidence="6" type="ORF">VK792_15440</name>
</gene>
<dbReference type="GO" id="GO:0005524">
    <property type="term" value="F:ATP binding"/>
    <property type="evidence" value="ECO:0007669"/>
    <property type="project" value="UniProtKB-KW"/>
</dbReference>
<dbReference type="PANTHER" id="PTHR46743">
    <property type="entry name" value="TEICHOIC ACIDS EXPORT ATP-BINDING PROTEIN TAGH"/>
    <property type="match status" value="1"/>
</dbReference>
<evidence type="ECO:0000256" key="4">
    <source>
        <dbReference type="ARBA" id="ARBA00022840"/>
    </source>
</evidence>
<proteinExistence type="inferred from homology"/>
<dbReference type="PROSITE" id="PS00211">
    <property type="entry name" value="ABC_TRANSPORTER_1"/>
    <property type="match status" value="1"/>
</dbReference>
<keyword evidence="3" id="KW-0547">Nucleotide-binding</keyword>
<feature type="domain" description="ABC transporter" evidence="5">
    <location>
        <begin position="2"/>
        <end position="220"/>
    </location>
</feature>
<dbReference type="PROSITE" id="PS50893">
    <property type="entry name" value="ABC_TRANSPORTER_2"/>
    <property type="match status" value="1"/>
</dbReference>
<evidence type="ECO:0000313" key="6">
    <source>
        <dbReference type="EMBL" id="MEC3862684.1"/>
    </source>
</evidence>
<dbReference type="CDD" id="cd03220">
    <property type="entry name" value="ABC_KpsT_Wzt"/>
    <property type="match status" value="1"/>
</dbReference>